<accession>A0A369KUI4</accession>
<dbReference type="InterPro" id="IPR016040">
    <property type="entry name" value="NAD(P)-bd_dom"/>
</dbReference>
<comment type="catalytic activity">
    <reaction evidence="1 7">
        <text>dTDP-alpha-D-glucose = dTDP-4-dehydro-6-deoxy-alpha-D-glucose + H2O</text>
        <dbReference type="Rhea" id="RHEA:17221"/>
        <dbReference type="ChEBI" id="CHEBI:15377"/>
        <dbReference type="ChEBI" id="CHEBI:57477"/>
        <dbReference type="ChEBI" id="CHEBI:57649"/>
        <dbReference type="EC" id="4.2.1.46"/>
    </reaction>
</comment>
<evidence type="ECO:0000256" key="1">
    <source>
        <dbReference type="ARBA" id="ARBA00001539"/>
    </source>
</evidence>
<evidence type="ECO:0000313" key="9">
    <source>
        <dbReference type="EMBL" id="RDB35413.1"/>
    </source>
</evidence>
<evidence type="ECO:0000259" key="8">
    <source>
        <dbReference type="Pfam" id="PF16363"/>
    </source>
</evidence>
<name>A0A369KUI4_9BACT</name>
<evidence type="ECO:0000313" key="10">
    <source>
        <dbReference type="Proteomes" id="UP000253934"/>
    </source>
</evidence>
<dbReference type="GO" id="GO:0009225">
    <property type="term" value="P:nucleotide-sugar metabolic process"/>
    <property type="evidence" value="ECO:0007669"/>
    <property type="project" value="InterPro"/>
</dbReference>
<keyword evidence="10" id="KW-1185">Reference proteome</keyword>
<dbReference type="SUPFAM" id="SSF51735">
    <property type="entry name" value="NAD(P)-binding Rossmann-fold domains"/>
    <property type="match status" value="1"/>
</dbReference>
<evidence type="ECO:0000256" key="7">
    <source>
        <dbReference type="RuleBase" id="RU004473"/>
    </source>
</evidence>
<dbReference type="EMBL" id="QOVW01000087">
    <property type="protein sequence ID" value="RDB35413.1"/>
    <property type="molecule type" value="Genomic_DNA"/>
</dbReference>
<dbReference type="PANTHER" id="PTHR43000">
    <property type="entry name" value="DTDP-D-GLUCOSE 4,6-DEHYDRATASE-RELATED"/>
    <property type="match status" value="1"/>
</dbReference>
<dbReference type="Pfam" id="PF16363">
    <property type="entry name" value="GDP_Man_Dehyd"/>
    <property type="match status" value="1"/>
</dbReference>
<dbReference type="AlphaFoldDB" id="A0A369KUI4"/>
<dbReference type="Proteomes" id="UP000253934">
    <property type="component" value="Unassembled WGS sequence"/>
</dbReference>
<sequence>MVHEDVLLVTGAAGFIGSNFVRYMFEKYHKIKIISLDKLTYAGSLKNLSNLSDLYSHKFVQGDICDQNLIVNLLRQYSITKIINFAAESHVDRSIENPLHFVQTNVLGTFQLLEAARQVWIVEKKLTQNQCRFHHISTDEVYGSLSLHDLPFSEITPYDPQSPYSATKASSDHLVKAYANTYGLPISITNCSNNYGPFQHSEKLIPTVIRSCLEQQRIPVYGDGSNIRDWLYVIDHCSAIDAVLQRSCVGECFNVGGNTEVSNMSLVKMICKIMNQLKPASINYESLISFVTDRPGHDCRYAIDNSKIKNKLGWEPTHKLDEGLLYTVQHYLAAGF</sequence>
<dbReference type="EC" id="4.2.1.46" evidence="4 7"/>
<dbReference type="CDD" id="cd05246">
    <property type="entry name" value="dTDP_GD_SDR_e"/>
    <property type="match status" value="1"/>
</dbReference>
<comment type="caution">
    <text evidence="9">The sequence shown here is derived from an EMBL/GenBank/DDBJ whole genome shotgun (WGS) entry which is preliminary data.</text>
</comment>
<dbReference type="Gene3D" id="3.90.25.10">
    <property type="entry name" value="UDP-galactose 4-epimerase, domain 1"/>
    <property type="match status" value="1"/>
</dbReference>
<dbReference type="GO" id="GO:0008460">
    <property type="term" value="F:dTDP-glucose 4,6-dehydratase activity"/>
    <property type="evidence" value="ECO:0007669"/>
    <property type="project" value="UniProtKB-EC"/>
</dbReference>
<reference evidence="9" key="1">
    <citation type="submission" date="2018-04" db="EMBL/GenBank/DDBJ databases">
        <title>Draft genome sequence of the Candidatus Spirobacillus cienkowskii, a pathogen of freshwater Daphnia species, reconstructed from hemolymph metagenomic reads.</title>
        <authorList>
            <person name="Bresciani L."/>
            <person name="Lemos L.N."/>
            <person name="Wale N."/>
            <person name="Lin J.Y."/>
            <person name="Fernandes G.R."/>
            <person name="Duffy M.A."/>
            <person name="Rodrigues J.M."/>
        </authorList>
    </citation>
    <scope>NUCLEOTIDE SEQUENCE [LARGE SCALE GENOMIC DNA]</scope>
    <source>
        <strain evidence="9">Binning01</strain>
    </source>
</reference>
<evidence type="ECO:0000256" key="4">
    <source>
        <dbReference type="ARBA" id="ARBA00011990"/>
    </source>
</evidence>
<evidence type="ECO:0000256" key="2">
    <source>
        <dbReference type="ARBA" id="ARBA00001911"/>
    </source>
</evidence>
<evidence type="ECO:0000256" key="5">
    <source>
        <dbReference type="ARBA" id="ARBA00023027"/>
    </source>
</evidence>
<gene>
    <name evidence="9" type="primary">rfbB</name>
    <name evidence="9" type="ORF">DCC88_10390</name>
</gene>
<dbReference type="NCBIfam" id="TIGR01181">
    <property type="entry name" value="dTDP_gluc_dehyt"/>
    <property type="match status" value="1"/>
</dbReference>
<evidence type="ECO:0000256" key="6">
    <source>
        <dbReference type="ARBA" id="ARBA00023239"/>
    </source>
</evidence>
<proteinExistence type="inferred from homology"/>
<dbReference type="FunFam" id="3.40.50.720:FF:000304">
    <property type="entry name" value="UDP-glucose 4,6-dehydratase"/>
    <property type="match status" value="1"/>
</dbReference>
<feature type="domain" description="NAD(P)-binding" evidence="8">
    <location>
        <begin position="8"/>
        <end position="324"/>
    </location>
</feature>
<dbReference type="InterPro" id="IPR005888">
    <property type="entry name" value="dTDP_Gluc_deHydtase"/>
</dbReference>
<organism evidence="9 10">
    <name type="scientific">Spirobacillus cienkowskii</name>
    <dbReference type="NCBI Taxonomy" id="495820"/>
    <lineage>
        <taxon>Bacteria</taxon>
        <taxon>Pseudomonadati</taxon>
        <taxon>Bdellovibrionota</taxon>
        <taxon>Oligoflexia</taxon>
        <taxon>Silvanigrellales</taxon>
        <taxon>Spirobacillus</taxon>
    </lineage>
</organism>
<protein>
    <recommendedName>
        <fullName evidence="4 7">dTDP-glucose 4,6-dehydratase</fullName>
        <ecNumber evidence="4 7">4.2.1.46</ecNumber>
    </recommendedName>
</protein>
<keyword evidence="6 7" id="KW-0456">Lyase</keyword>
<keyword evidence="5" id="KW-0520">NAD</keyword>
<evidence type="ECO:0000256" key="3">
    <source>
        <dbReference type="ARBA" id="ARBA00008178"/>
    </source>
</evidence>
<comment type="similarity">
    <text evidence="3 7">Belongs to the NAD(P)-dependent epimerase/dehydratase family. dTDP-glucose dehydratase subfamily.</text>
</comment>
<dbReference type="Gene3D" id="3.40.50.720">
    <property type="entry name" value="NAD(P)-binding Rossmann-like Domain"/>
    <property type="match status" value="1"/>
</dbReference>
<dbReference type="InterPro" id="IPR036291">
    <property type="entry name" value="NAD(P)-bd_dom_sf"/>
</dbReference>
<comment type="cofactor">
    <cofactor evidence="2 7">
        <name>NAD(+)</name>
        <dbReference type="ChEBI" id="CHEBI:57540"/>
    </cofactor>
</comment>